<sequence length="76" mass="8727">MLSIDIFNSIYLICFIFFSLAFFFKFSNASINFWKWFTFSSLFAAFKSLKIFLAASSSLSIVSIICSSSFFVYGFT</sequence>
<dbReference type="Proteomes" id="UP000008812">
    <property type="component" value="Chromosome"/>
</dbReference>
<evidence type="ECO:0000313" key="2">
    <source>
        <dbReference type="EMBL" id="ACF07141.1"/>
    </source>
</evidence>
<keyword evidence="1" id="KW-0472">Membrane</keyword>
<dbReference type="AlphaFoldDB" id="B3PM89"/>
<keyword evidence="1" id="KW-1133">Transmembrane helix</keyword>
<dbReference type="KEGG" id="mat:MARTH_orf230"/>
<dbReference type="HOGENOM" id="CLU_2650523_0_0_14"/>
<evidence type="ECO:0000313" key="3">
    <source>
        <dbReference type="Proteomes" id="UP000008812"/>
    </source>
</evidence>
<name>B3PM89_META1</name>
<dbReference type="EMBL" id="CP001047">
    <property type="protein sequence ID" value="ACF07141.1"/>
    <property type="molecule type" value="Genomic_DNA"/>
</dbReference>
<keyword evidence="1" id="KW-0812">Transmembrane</keyword>
<proteinExistence type="predicted"/>
<organism evidence="2 3">
    <name type="scientific">Metamycoplasma arthritidis (strain 158L3-1)</name>
    <name type="common">Mycoplasma arthritidis</name>
    <dbReference type="NCBI Taxonomy" id="243272"/>
    <lineage>
        <taxon>Bacteria</taxon>
        <taxon>Bacillati</taxon>
        <taxon>Mycoplasmatota</taxon>
        <taxon>Mycoplasmoidales</taxon>
        <taxon>Metamycoplasmataceae</taxon>
        <taxon>Metamycoplasma</taxon>
    </lineage>
</organism>
<feature type="transmembrane region" description="Helical" evidence="1">
    <location>
        <begin position="51"/>
        <end position="75"/>
    </location>
</feature>
<keyword evidence="3" id="KW-1185">Reference proteome</keyword>
<reference evidence="2 3" key="1">
    <citation type="journal article" date="2008" name="Infect. Immun.">
        <title>Genome of Mycoplasma arthritidis.</title>
        <authorList>
            <person name="Dybvig K."/>
            <person name="Zuhua C."/>
            <person name="Lao P."/>
            <person name="Jordan D.S."/>
            <person name="French C.T."/>
            <person name="Tu A.H."/>
            <person name="Loraine A.E."/>
        </authorList>
    </citation>
    <scope>NUCLEOTIDE SEQUENCE [LARGE SCALE GENOMIC DNA]</scope>
    <source>
        <strain evidence="2 3">158L3-1</strain>
    </source>
</reference>
<feature type="transmembrane region" description="Helical" evidence="1">
    <location>
        <begin position="6"/>
        <end position="26"/>
    </location>
</feature>
<gene>
    <name evidence="2" type="ordered locus">MARTH_orf230</name>
</gene>
<protein>
    <submittedName>
        <fullName evidence="2">Hypothetical membrane protein</fullName>
    </submittedName>
</protein>
<accession>B3PM89</accession>
<evidence type="ECO:0000256" key="1">
    <source>
        <dbReference type="SAM" id="Phobius"/>
    </source>
</evidence>